<dbReference type="Proteomes" id="UP001283361">
    <property type="component" value="Unassembled WGS sequence"/>
</dbReference>
<name>A0AAE1DW46_9GAST</name>
<reference evidence="2" key="1">
    <citation type="journal article" date="2023" name="G3 (Bethesda)">
        <title>A reference genome for the long-term kleptoplast-retaining sea slug Elysia crispata morphotype clarki.</title>
        <authorList>
            <person name="Eastman K.E."/>
            <person name="Pendleton A.L."/>
            <person name="Shaikh M.A."/>
            <person name="Suttiyut T."/>
            <person name="Ogas R."/>
            <person name="Tomko P."/>
            <person name="Gavelis G."/>
            <person name="Widhalm J.R."/>
            <person name="Wisecaver J.H."/>
        </authorList>
    </citation>
    <scope>NUCLEOTIDE SEQUENCE</scope>
    <source>
        <strain evidence="2">ECLA1</strain>
    </source>
</reference>
<evidence type="ECO:0008006" key="4">
    <source>
        <dbReference type="Google" id="ProtNLM"/>
    </source>
</evidence>
<protein>
    <recommendedName>
        <fullName evidence="4">Secreted protein</fullName>
    </recommendedName>
</protein>
<evidence type="ECO:0000313" key="3">
    <source>
        <dbReference type="Proteomes" id="UP001283361"/>
    </source>
</evidence>
<dbReference type="AlphaFoldDB" id="A0AAE1DW46"/>
<proteinExistence type="predicted"/>
<keyword evidence="1" id="KW-0732">Signal</keyword>
<feature type="signal peptide" evidence="1">
    <location>
        <begin position="1"/>
        <end position="21"/>
    </location>
</feature>
<feature type="chain" id="PRO_5042097393" description="Secreted protein" evidence="1">
    <location>
        <begin position="22"/>
        <end position="138"/>
    </location>
</feature>
<organism evidence="2 3">
    <name type="scientific">Elysia crispata</name>
    <name type="common">lettuce slug</name>
    <dbReference type="NCBI Taxonomy" id="231223"/>
    <lineage>
        <taxon>Eukaryota</taxon>
        <taxon>Metazoa</taxon>
        <taxon>Spiralia</taxon>
        <taxon>Lophotrochozoa</taxon>
        <taxon>Mollusca</taxon>
        <taxon>Gastropoda</taxon>
        <taxon>Heterobranchia</taxon>
        <taxon>Euthyneura</taxon>
        <taxon>Panpulmonata</taxon>
        <taxon>Sacoglossa</taxon>
        <taxon>Placobranchoidea</taxon>
        <taxon>Plakobranchidae</taxon>
        <taxon>Elysia</taxon>
    </lineage>
</organism>
<dbReference type="EMBL" id="JAWDGP010002155">
    <property type="protein sequence ID" value="KAK3785221.1"/>
    <property type="molecule type" value="Genomic_DNA"/>
</dbReference>
<accession>A0AAE1DW46</accession>
<evidence type="ECO:0000313" key="2">
    <source>
        <dbReference type="EMBL" id="KAK3785221.1"/>
    </source>
</evidence>
<keyword evidence="3" id="KW-1185">Reference proteome</keyword>
<gene>
    <name evidence="2" type="ORF">RRG08_060283</name>
</gene>
<evidence type="ECO:0000256" key="1">
    <source>
        <dbReference type="SAM" id="SignalP"/>
    </source>
</evidence>
<sequence>MVTWMAGGSIFWLMCLNVAQGPGVTVRSAKGWCRSEQVNYNKRIKPTRCLWENPAAKRERSLCGKLAVEFGGIDQRFGGAGDCTGDMLPDACHLIYNWLIIEHETRLEASSSHPFFSPISVNPVFVSCAPASHNGGGD</sequence>
<comment type="caution">
    <text evidence="2">The sequence shown here is derived from an EMBL/GenBank/DDBJ whole genome shotgun (WGS) entry which is preliminary data.</text>
</comment>